<evidence type="ECO:0000313" key="3">
    <source>
        <dbReference type="Proteomes" id="UP001066276"/>
    </source>
</evidence>
<protein>
    <submittedName>
        <fullName evidence="2">Uncharacterized protein</fullName>
    </submittedName>
</protein>
<dbReference type="Proteomes" id="UP001066276">
    <property type="component" value="Chromosome 6"/>
</dbReference>
<proteinExistence type="predicted"/>
<comment type="caution">
    <text evidence="2">The sequence shown here is derived from an EMBL/GenBank/DDBJ whole genome shotgun (WGS) entry which is preliminary data.</text>
</comment>
<dbReference type="EMBL" id="JANPWB010000010">
    <property type="protein sequence ID" value="KAJ1135593.1"/>
    <property type="molecule type" value="Genomic_DNA"/>
</dbReference>
<feature type="region of interest" description="Disordered" evidence="1">
    <location>
        <begin position="1"/>
        <end position="21"/>
    </location>
</feature>
<evidence type="ECO:0000313" key="2">
    <source>
        <dbReference type="EMBL" id="KAJ1135593.1"/>
    </source>
</evidence>
<sequence>MYAAPSGIRERGWSEKRGDGHTANAENIASFRLRGIRGPRLRRRLKDKSLDYNREENSYYVTLQRETHTAFCHIFHSRIHSED</sequence>
<accession>A0AAV7Q5J8</accession>
<dbReference type="AlphaFoldDB" id="A0AAV7Q5J8"/>
<reference evidence="2" key="1">
    <citation type="journal article" date="2022" name="bioRxiv">
        <title>Sequencing and chromosome-scale assembly of the giantPleurodeles waltlgenome.</title>
        <authorList>
            <person name="Brown T."/>
            <person name="Elewa A."/>
            <person name="Iarovenko S."/>
            <person name="Subramanian E."/>
            <person name="Araus A.J."/>
            <person name="Petzold A."/>
            <person name="Susuki M."/>
            <person name="Suzuki K.-i.T."/>
            <person name="Hayashi T."/>
            <person name="Toyoda A."/>
            <person name="Oliveira C."/>
            <person name="Osipova E."/>
            <person name="Leigh N.D."/>
            <person name="Simon A."/>
            <person name="Yun M.H."/>
        </authorList>
    </citation>
    <scope>NUCLEOTIDE SEQUENCE</scope>
    <source>
        <strain evidence="2">20211129_DDA</strain>
        <tissue evidence="2">Liver</tissue>
    </source>
</reference>
<feature type="compositionally biased region" description="Basic and acidic residues" evidence="1">
    <location>
        <begin position="8"/>
        <end position="20"/>
    </location>
</feature>
<evidence type="ECO:0000256" key="1">
    <source>
        <dbReference type="SAM" id="MobiDB-lite"/>
    </source>
</evidence>
<name>A0AAV7Q5J8_PLEWA</name>
<gene>
    <name evidence="2" type="ORF">NDU88_002031</name>
</gene>
<keyword evidence="3" id="KW-1185">Reference proteome</keyword>
<organism evidence="2 3">
    <name type="scientific">Pleurodeles waltl</name>
    <name type="common">Iberian ribbed newt</name>
    <dbReference type="NCBI Taxonomy" id="8319"/>
    <lineage>
        <taxon>Eukaryota</taxon>
        <taxon>Metazoa</taxon>
        <taxon>Chordata</taxon>
        <taxon>Craniata</taxon>
        <taxon>Vertebrata</taxon>
        <taxon>Euteleostomi</taxon>
        <taxon>Amphibia</taxon>
        <taxon>Batrachia</taxon>
        <taxon>Caudata</taxon>
        <taxon>Salamandroidea</taxon>
        <taxon>Salamandridae</taxon>
        <taxon>Pleurodelinae</taxon>
        <taxon>Pleurodeles</taxon>
    </lineage>
</organism>